<dbReference type="GO" id="GO:0003857">
    <property type="term" value="F:(3S)-3-hydroxyacyl-CoA dehydrogenase (NAD+) activity"/>
    <property type="evidence" value="ECO:0007669"/>
    <property type="project" value="UniProtKB-EC"/>
</dbReference>
<evidence type="ECO:0000256" key="2">
    <source>
        <dbReference type="ARBA" id="ARBA00005005"/>
    </source>
</evidence>
<keyword evidence="6" id="KW-0442">Lipid degradation</keyword>
<protein>
    <submittedName>
        <fullName evidence="18">3-hydroxyacyl-CoA dehydrogenase</fullName>
    </submittedName>
</protein>
<comment type="pathway">
    <text evidence="2">Lipid metabolism; fatty acid beta-oxidation.</text>
</comment>
<feature type="domain" description="3-hydroxyacyl-CoA dehydrogenase NAD binding" evidence="17">
    <location>
        <begin position="294"/>
        <end position="470"/>
    </location>
</feature>
<organism evidence="18 19">
    <name type="scientific">Salinisphaera orenii MK-B5</name>
    <dbReference type="NCBI Taxonomy" id="856730"/>
    <lineage>
        <taxon>Bacteria</taxon>
        <taxon>Pseudomonadati</taxon>
        <taxon>Pseudomonadota</taxon>
        <taxon>Gammaproteobacteria</taxon>
        <taxon>Salinisphaerales</taxon>
        <taxon>Salinisphaeraceae</taxon>
        <taxon>Salinisphaera</taxon>
    </lineage>
</organism>
<dbReference type="Pfam" id="PF00378">
    <property type="entry name" value="ECH_1"/>
    <property type="match status" value="1"/>
</dbReference>
<dbReference type="GO" id="GO:0016853">
    <property type="term" value="F:isomerase activity"/>
    <property type="evidence" value="ECO:0007669"/>
    <property type="project" value="UniProtKB-KW"/>
</dbReference>
<evidence type="ECO:0000259" key="16">
    <source>
        <dbReference type="Pfam" id="PF00725"/>
    </source>
</evidence>
<dbReference type="Gene3D" id="3.90.226.10">
    <property type="entry name" value="2-enoyl-CoA Hydratase, Chain A, domain 1"/>
    <property type="match status" value="1"/>
</dbReference>
<comment type="caution">
    <text evidence="18">The sequence shown here is derived from an EMBL/GenBank/DDBJ whole genome shotgun (WGS) entry which is preliminary data.</text>
</comment>
<comment type="catalytic activity">
    <reaction evidence="14">
        <text>a (3S)-3-hydroxyacyl-CoA + NAD(+) = a 3-oxoacyl-CoA + NADH + H(+)</text>
        <dbReference type="Rhea" id="RHEA:22432"/>
        <dbReference type="ChEBI" id="CHEBI:15378"/>
        <dbReference type="ChEBI" id="CHEBI:57318"/>
        <dbReference type="ChEBI" id="CHEBI:57540"/>
        <dbReference type="ChEBI" id="CHEBI:57945"/>
        <dbReference type="ChEBI" id="CHEBI:90726"/>
        <dbReference type="EC" id="1.1.1.35"/>
    </reaction>
</comment>
<dbReference type="InterPro" id="IPR008927">
    <property type="entry name" value="6-PGluconate_DH-like_C_sf"/>
</dbReference>
<dbReference type="GO" id="GO:0070403">
    <property type="term" value="F:NAD+ binding"/>
    <property type="evidence" value="ECO:0007669"/>
    <property type="project" value="InterPro"/>
</dbReference>
<feature type="domain" description="3-hydroxyacyl-CoA dehydrogenase C-terminal" evidence="16">
    <location>
        <begin position="604"/>
        <end position="690"/>
    </location>
</feature>
<dbReference type="Proteomes" id="UP000283993">
    <property type="component" value="Unassembled WGS sequence"/>
</dbReference>
<keyword evidence="8" id="KW-0520">NAD</keyword>
<evidence type="ECO:0000256" key="11">
    <source>
        <dbReference type="ARBA" id="ARBA00023235"/>
    </source>
</evidence>
<dbReference type="GO" id="GO:0006635">
    <property type="term" value="P:fatty acid beta-oxidation"/>
    <property type="evidence" value="ECO:0007669"/>
    <property type="project" value="UniProtKB-UniPathway"/>
</dbReference>
<evidence type="ECO:0000256" key="9">
    <source>
        <dbReference type="ARBA" id="ARBA00023098"/>
    </source>
</evidence>
<evidence type="ECO:0000256" key="12">
    <source>
        <dbReference type="ARBA" id="ARBA00023239"/>
    </source>
</evidence>
<dbReference type="PANTHER" id="PTHR23309:SF49">
    <property type="entry name" value="PEROXISOMAL BIFUNCTIONAL ENZYME"/>
    <property type="match status" value="1"/>
</dbReference>
<evidence type="ECO:0000256" key="10">
    <source>
        <dbReference type="ARBA" id="ARBA00023140"/>
    </source>
</evidence>
<dbReference type="Gene3D" id="1.10.1040.50">
    <property type="match status" value="1"/>
</dbReference>
<evidence type="ECO:0000256" key="7">
    <source>
        <dbReference type="ARBA" id="ARBA00023002"/>
    </source>
</evidence>
<dbReference type="PROSITE" id="PS00166">
    <property type="entry name" value="ENOYL_COA_HYDRATASE"/>
    <property type="match status" value="1"/>
</dbReference>
<evidence type="ECO:0000256" key="14">
    <source>
        <dbReference type="ARBA" id="ARBA00049556"/>
    </source>
</evidence>
<dbReference type="InterPro" id="IPR006176">
    <property type="entry name" value="3-OHacyl-CoA_DH_NAD-bd"/>
</dbReference>
<dbReference type="FunFam" id="3.40.50.720:FF:000009">
    <property type="entry name" value="Fatty oxidation complex, alpha subunit"/>
    <property type="match status" value="1"/>
</dbReference>
<keyword evidence="12" id="KW-0456">Lyase</keyword>
<keyword evidence="19" id="KW-1185">Reference proteome</keyword>
<dbReference type="CDD" id="cd06558">
    <property type="entry name" value="crotonase-like"/>
    <property type="match status" value="1"/>
</dbReference>
<dbReference type="InterPro" id="IPR029045">
    <property type="entry name" value="ClpP/crotonase-like_dom_sf"/>
</dbReference>
<comment type="similarity">
    <text evidence="3">In the N-terminal section; belongs to the enoyl-CoA hydratase/isomerase family.</text>
</comment>
<comment type="similarity">
    <text evidence="15">Belongs to the enoyl-CoA hydratase/isomerase family.</text>
</comment>
<evidence type="ECO:0000313" key="19">
    <source>
        <dbReference type="Proteomes" id="UP000283993"/>
    </source>
</evidence>
<keyword evidence="5" id="KW-0276">Fatty acid metabolism</keyword>
<evidence type="ECO:0000256" key="15">
    <source>
        <dbReference type="RuleBase" id="RU003707"/>
    </source>
</evidence>
<sequence>MSDVVSYQREDEIGLIVVDNPPVNALGHAVRQGLLDALDQGLADDGARALVVMGAGRTFPAGADIREFGQTPKEPALPDVINRLEDSGKLLIAAVHGTALGGGMEITLGCDYRLALDSARMGLPEVNLGLLPGAGGTQRLPRLIGAQAALDAIVGGKPMKAGQLEKMGVVDKVVSGDLKAEAIAYARQLADDNAPRRKVSELTVDKESDTVFSDYEQSIARKKRGFLAPFHCIKAVQAATELDFAAGQKRERELFTELLNSPQSAAQRHVFFAEREVGKVPGIAKDTPRREIAQVGIIGAGTMGGGIAMNFLSAGIPVKMLEMKQEALDKGVALIRKNYEATAKKGRMTSEQVERCMSLLTSTLSYDDLSDVDLVIEAVFENMKVKKEVFGELDRVTKPGAILATNTSTLDVNEIAQSTRRPEDVIGMHFFSPANVMKLLENVRGEATSDEVIATVMDLSKRIGKVGVLVGVCYGFVGNRILHKRQAQAISLVNEGATPAQVDKVLYDFGLPMGPFAMADLAGLDVGWRIREGLRESDPANAPERNWLDALAEQERWGQKTGGGVFDYAEGDRTPRPSEVTAAEIEKYRAEQGIETREISDTEILERCLYVMVNEGAKILEEGVAMRPLDIDIVWIYGYGFPVYQGGPMFWADSIGLDKVHAKIQQFHDETGHDDWKPAPLLERLAKEGKRFADL</sequence>
<comment type="subunit">
    <text evidence="4">Monomer.</text>
</comment>
<dbReference type="InterPro" id="IPR006108">
    <property type="entry name" value="3HC_DH_C"/>
</dbReference>
<keyword evidence="10" id="KW-0576">Peroxisome</keyword>
<evidence type="ECO:0000256" key="5">
    <source>
        <dbReference type="ARBA" id="ARBA00022832"/>
    </source>
</evidence>
<dbReference type="SUPFAM" id="SSF51735">
    <property type="entry name" value="NAD(P)-binding Rossmann-fold domains"/>
    <property type="match status" value="1"/>
</dbReference>
<keyword evidence="9" id="KW-0443">Lipid metabolism</keyword>
<name>A0A423PIK0_9GAMM</name>
<accession>A0A423PIK0</accession>
<evidence type="ECO:0000256" key="6">
    <source>
        <dbReference type="ARBA" id="ARBA00022963"/>
    </source>
</evidence>
<dbReference type="SUPFAM" id="SSF52096">
    <property type="entry name" value="ClpP/crotonase"/>
    <property type="match status" value="1"/>
</dbReference>
<evidence type="ECO:0000256" key="3">
    <source>
        <dbReference type="ARBA" id="ARBA00008750"/>
    </source>
</evidence>
<feature type="domain" description="3-hydroxyacyl-CoA dehydrogenase C-terminal" evidence="16">
    <location>
        <begin position="475"/>
        <end position="568"/>
    </location>
</feature>
<dbReference type="AlphaFoldDB" id="A0A423PIK0"/>
<dbReference type="FunFam" id="1.10.1040.50:FF:000006">
    <property type="entry name" value="Peroxisomal bifunctional enzyme"/>
    <property type="match status" value="1"/>
</dbReference>
<dbReference type="PANTHER" id="PTHR23309">
    <property type="entry name" value="3-HYDROXYACYL-COA DEHYROGENASE"/>
    <property type="match status" value="1"/>
</dbReference>
<gene>
    <name evidence="18" type="ORF">SAOR_12905</name>
</gene>
<dbReference type="Gene3D" id="3.40.50.720">
    <property type="entry name" value="NAD(P)-binding Rossmann-like Domain"/>
    <property type="match status" value="1"/>
</dbReference>
<dbReference type="GO" id="GO:0004300">
    <property type="term" value="F:enoyl-CoA hydratase activity"/>
    <property type="evidence" value="ECO:0007669"/>
    <property type="project" value="UniProtKB-ARBA"/>
</dbReference>
<proteinExistence type="inferred from homology"/>
<dbReference type="SUPFAM" id="SSF48179">
    <property type="entry name" value="6-phosphogluconate dehydrogenase C-terminal domain-like"/>
    <property type="match status" value="2"/>
</dbReference>
<reference evidence="18 19" key="1">
    <citation type="submission" date="2013-10" db="EMBL/GenBank/DDBJ databases">
        <title>Salinisphaera orenii MK-B5 Genome Sequencing.</title>
        <authorList>
            <person name="Lai Q."/>
            <person name="Li C."/>
            <person name="Shao Z."/>
        </authorList>
    </citation>
    <scope>NUCLEOTIDE SEQUENCE [LARGE SCALE GENOMIC DNA]</scope>
    <source>
        <strain evidence="18 19">MK-B5</strain>
    </source>
</reference>
<dbReference type="UniPathway" id="UPA00659"/>
<evidence type="ECO:0000259" key="17">
    <source>
        <dbReference type="Pfam" id="PF02737"/>
    </source>
</evidence>
<evidence type="ECO:0000256" key="13">
    <source>
        <dbReference type="ARBA" id="ARBA00023268"/>
    </source>
</evidence>
<keyword evidence="7" id="KW-0560">Oxidoreductase</keyword>
<comment type="subcellular location">
    <subcellularLocation>
        <location evidence="1">Peroxisome</location>
    </subcellularLocation>
</comment>
<evidence type="ECO:0000256" key="1">
    <source>
        <dbReference type="ARBA" id="ARBA00004275"/>
    </source>
</evidence>
<dbReference type="InterPro" id="IPR036291">
    <property type="entry name" value="NAD(P)-bd_dom_sf"/>
</dbReference>
<dbReference type="RefSeq" id="WP_123631800.1">
    <property type="nucleotide sequence ID" value="NZ_AYKH01000034.1"/>
</dbReference>
<evidence type="ECO:0000256" key="8">
    <source>
        <dbReference type="ARBA" id="ARBA00023027"/>
    </source>
</evidence>
<dbReference type="InterPro" id="IPR001753">
    <property type="entry name" value="Enoyl-CoA_hydra/iso"/>
</dbReference>
<keyword evidence="11" id="KW-0413">Isomerase</keyword>
<dbReference type="InterPro" id="IPR018376">
    <property type="entry name" value="Enoyl-CoA_hyd/isom_CS"/>
</dbReference>
<dbReference type="Pfam" id="PF02737">
    <property type="entry name" value="3HCDH_N"/>
    <property type="match status" value="1"/>
</dbReference>
<dbReference type="Pfam" id="PF00725">
    <property type="entry name" value="3HCDH"/>
    <property type="match status" value="2"/>
</dbReference>
<evidence type="ECO:0000256" key="4">
    <source>
        <dbReference type="ARBA" id="ARBA00011245"/>
    </source>
</evidence>
<keyword evidence="13" id="KW-0511">Multifunctional enzyme</keyword>
<evidence type="ECO:0000313" key="18">
    <source>
        <dbReference type="EMBL" id="ROO25441.1"/>
    </source>
</evidence>
<dbReference type="EMBL" id="AYKH01000034">
    <property type="protein sequence ID" value="ROO25441.1"/>
    <property type="molecule type" value="Genomic_DNA"/>
</dbReference>